<dbReference type="PANTHER" id="PTHR22900">
    <property type="entry name" value="PROTEIN CBG14245-RELATED"/>
    <property type="match status" value="1"/>
</dbReference>
<dbReference type="Proteomes" id="UP000035681">
    <property type="component" value="Unplaced"/>
</dbReference>
<dbReference type="GO" id="GO:0016020">
    <property type="term" value="C:membrane"/>
    <property type="evidence" value="ECO:0007669"/>
    <property type="project" value="InterPro"/>
</dbReference>
<evidence type="ECO:0000313" key="2">
    <source>
        <dbReference type="WBParaSite" id="SSTP_0001218300.1"/>
    </source>
</evidence>
<dbReference type="GO" id="GO:0047756">
    <property type="term" value="F:chondroitin 4-sulfotransferase activity"/>
    <property type="evidence" value="ECO:0007669"/>
    <property type="project" value="InterPro"/>
</dbReference>
<sequence length="299" mass="35595">MILLKAFNTAKKVKIAKKVVFNNKTFQLTYISMGNYSIRSEYASAPKYKLNTCYTGKSFSSMSVGLFCYLFDEKYYLKHYKFAQNKGANRHICQRRNRNLSIREVIKNFSDNNSTKFFNEWKNIYVVRNPISRFISGFVQICVLKIGLPINHPFCFNCKKSMNCFLNKLYTRILNFKGLRSNVDRFLGYHFYPQKWQCEYEKYKNIYTILHYNSNKTIFYDSYLKELKSNGVPDSKLEFIEKLFYTTKPIHKTSGKHVTNIYTNYLTKNNKLLNLLVRIFYEDFIEFNFPIPKFSNSSN</sequence>
<protein>
    <submittedName>
        <fullName evidence="2">Sulfotransfer_1 domain-containing protein</fullName>
    </submittedName>
    <submittedName>
        <fullName evidence="3">Sulfotransferase domain-containing protein</fullName>
    </submittedName>
</protein>
<reference evidence="2" key="1">
    <citation type="submission" date="2015-08" db="UniProtKB">
        <authorList>
            <consortium name="WormBaseParasite"/>
        </authorList>
    </citation>
    <scope>IDENTIFICATION</scope>
</reference>
<evidence type="ECO:0000313" key="1">
    <source>
        <dbReference type="Proteomes" id="UP000035681"/>
    </source>
</evidence>
<dbReference type="PANTHER" id="PTHR22900:SF8">
    <property type="entry name" value="PROTEIN CBG16438"/>
    <property type="match status" value="1"/>
</dbReference>
<dbReference type="InterPro" id="IPR007669">
    <property type="entry name" value="Chst-1-like"/>
</dbReference>
<evidence type="ECO:0000313" key="3">
    <source>
        <dbReference type="WBParaSite" id="TCONS_00001335.p1"/>
    </source>
</evidence>
<dbReference type="AlphaFoldDB" id="A0A0K0ERV2"/>
<dbReference type="WBParaSite" id="SSTP_0001218300.1">
    <property type="protein sequence ID" value="SSTP_0001218300.1"/>
    <property type="gene ID" value="SSTP_0001218300"/>
</dbReference>
<proteinExistence type="predicted"/>
<keyword evidence="1" id="KW-1185">Reference proteome</keyword>
<dbReference type="GO" id="GO:0050650">
    <property type="term" value="P:chondroitin sulfate proteoglycan biosynthetic process"/>
    <property type="evidence" value="ECO:0007669"/>
    <property type="project" value="InterPro"/>
</dbReference>
<dbReference type="WBParaSite" id="TCONS_00001335.p1">
    <property type="protein sequence ID" value="TCONS_00001335.p1"/>
    <property type="gene ID" value="XLOC_001239"/>
</dbReference>
<name>A0A0K0ERV2_STRER</name>
<dbReference type="GO" id="GO:1902884">
    <property type="term" value="P:positive regulation of response to oxidative stress"/>
    <property type="evidence" value="ECO:0007669"/>
    <property type="project" value="InterPro"/>
</dbReference>
<organism evidence="2">
    <name type="scientific">Strongyloides stercoralis</name>
    <name type="common">Threadworm</name>
    <dbReference type="NCBI Taxonomy" id="6248"/>
    <lineage>
        <taxon>Eukaryota</taxon>
        <taxon>Metazoa</taxon>
        <taxon>Ecdysozoa</taxon>
        <taxon>Nematoda</taxon>
        <taxon>Chromadorea</taxon>
        <taxon>Rhabditida</taxon>
        <taxon>Tylenchina</taxon>
        <taxon>Panagrolaimomorpha</taxon>
        <taxon>Strongyloidoidea</taxon>
        <taxon>Strongyloididae</taxon>
        <taxon>Strongyloides</taxon>
    </lineage>
</organism>
<accession>A0A0K0ERV2</accession>
<dbReference type="InterPro" id="IPR005331">
    <property type="entry name" value="Sulfotransferase"/>
</dbReference>
<dbReference type="Pfam" id="PF03567">
    <property type="entry name" value="Sulfotransfer_2"/>
    <property type="match status" value="1"/>
</dbReference>